<protein>
    <submittedName>
        <fullName evidence="1">Uncharacterized protein</fullName>
    </submittedName>
</protein>
<keyword evidence="2" id="KW-1185">Reference proteome</keyword>
<dbReference type="EMBL" id="RKRA01000001">
    <property type="protein sequence ID" value="RPF28298.1"/>
    <property type="molecule type" value="Genomic_DNA"/>
</dbReference>
<gene>
    <name evidence="1" type="ORF">EDD32_2821</name>
</gene>
<sequence length="101" mass="10315">MIADAMSAALAITAAGVVISVGVASRAGLHQATPVLLDFMLAAGLLLLSSGPDWDVIAAVALVVAIRHLATAGLSVGTPPARWHDTLRCPRQGSVDRLAHE</sequence>
<dbReference type="AlphaFoldDB" id="A0A3N4ZS15"/>
<evidence type="ECO:0000313" key="2">
    <source>
        <dbReference type="Proteomes" id="UP000280726"/>
    </source>
</evidence>
<organism evidence="1 2">
    <name type="scientific">Georgenia muralis</name>
    <dbReference type="NCBI Taxonomy" id="154117"/>
    <lineage>
        <taxon>Bacteria</taxon>
        <taxon>Bacillati</taxon>
        <taxon>Actinomycetota</taxon>
        <taxon>Actinomycetes</taxon>
        <taxon>Micrococcales</taxon>
        <taxon>Bogoriellaceae</taxon>
        <taxon>Georgenia</taxon>
    </lineage>
</organism>
<dbReference type="RefSeq" id="WP_211338835.1">
    <property type="nucleotide sequence ID" value="NZ_RKRA01000001.1"/>
</dbReference>
<comment type="caution">
    <text evidence="1">The sequence shown here is derived from an EMBL/GenBank/DDBJ whole genome shotgun (WGS) entry which is preliminary data.</text>
</comment>
<evidence type="ECO:0000313" key="1">
    <source>
        <dbReference type="EMBL" id="RPF28298.1"/>
    </source>
</evidence>
<accession>A0A3N4ZS15</accession>
<name>A0A3N4ZS15_9MICO</name>
<dbReference type="Proteomes" id="UP000280726">
    <property type="component" value="Unassembled WGS sequence"/>
</dbReference>
<reference evidence="1 2" key="1">
    <citation type="submission" date="2018-11" db="EMBL/GenBank/DDBJ databases">
        <title>Sequencing the genomes of 1000 actinobacteria strains.</title>
        <authorList>
            <person name="Klenk H.-P."/>
        </authorList>
    </citation>
    <scope>NUCLEOTIDE SEQUENCE [LARGE SCALE GENOMIC DNA]</scope>
    <source>
        <strain evidence="1 2">DSM 14418</strain>
    </source>
</reference>
<proteinExistence type="predicted"/>